<organism evidence="2 3">
    <name type="scientific">Kwoniella heveanensis BCC8398</name>
    <dbReference type="NCBI Taxonomy" id="1296120"/>
    <lineage>
        <taxon>Eukaryota</taxon>
        <taxon>Fungi</taxon>
        <taxon>Dikarya</taxon>
        <taxon>Basidiomycota</taxon>
        <taxon>Agaricomycotina</taxon>
        <taxon>Tremellomycetes</taxon>
        <taxon>Tremellales</taxon>
        <taxon>Cryptococcaceae</taxon>
        <taxon>Kwoniella</taxon>
    </lineage>
</organism>
<sequence length="288" mass="30824">MITRTSSSVCANNANIKAAGATTAKKKTSTTTNKAHANANARAKAVIKSKAGVMSSSPPSSPASWVDNGQDLNKMLAETQRKIHEQHRKLAQKAMGDAKDQLADVRAVANADDNTPASCCTFSLTFQMGKINHAFFVSHKAELNEIAEALVTKLAEQDEIIARLYEDLAVVNGEAQGAFERVMGDFKADVEDAVKVGMESGQGVQKVFNDEKRSLQVLELALGAELNYGETPSTAAAAATTTTTTHPAARRVSDAAQKASTRTRTHHDAVNGDEDENDDRPRSRARKS</sequence>
<evidence type="ECO:0000256" key="1">
    <source>
        <dbReference type="SAM" id="MobiDB-lite"/>
    </source>
</evidence>
<evidence type="ECO:0000313" key="2">
    <source>
        <dbReference type="EMBL" id="OCF33884.1"/>
    </source>
</evidence>
<protein>
    <submittedName>
        <fullName evidence="2">Uncharacterized protein</fullName>
    </submittedName>
</protein>
<accession>A0A1B9GS41</accession>
<dbReference type="AlphaFoldDB" id="A0A1B9GS41"/>
<feature type="region of interest" description="Disordered" evidence="1">
    <location>
        <begin position="233"/>
        <end position="288"/>
    </location>
</feature>
<gene>
    <name evidence="2" type="ORF">I316_04596</name>
</gene>
<keyword evidence="3" id="KW-1185">Reference proteome</keyword>
<name>A0A1B9GS41_9TREE</name>
<dbReference type="EMBL" id="KI669503">
    <property type="protein sequence ID" value="OCF33884.1"/>
    <property type="molecule type" value="Genomic_DNA"/>
</dbReference>
<reference evidence="2 3" key="1">
    <citation type="submission" date="2013-07" db="EMBL/GenBank/DDBJ databases">
        <title>The Genome Sequence of Cryptococcus heveanensis BCC8398.</title>
        <authorList>
            <consortium name="The Broad Institute Genome Sequencing Platform"/>
            <person name="Cuomo C."/>
            <person name="Litvintseva A."/>
            <person name="Chen Y."/>
            <person name="Heitman J."/>
            <person name="Sun S."/>
            <person name="Springer D."/>
            <person name="Dromer F."/>
            <person name="Young S.K."/>
            <person name="Zeng Q."/>
            <person name="Gargeya S."/>
            <person name="Fitzgerald M."/>
            <person name="Abouelleil A."/>
            <person name="Alvarado L."/>
            <person name="Berlin A.M."/>
            <person name="Chapman S.B."/>
            <person name="Dewar J."/>
            <person name="Goldberg J."/>
            <person name="Griggs A."/>
            <person name="Gujja S."/>
            <person name="Hansen M."/>
            <person name="Howarth C."/>
            <person name="Imamovic A."/>
            <person name="Larimer J."/>
            <person name="McCowan C."/>
            <person name="Murphy C."/>
            <person name="Pearson M."/>
            <person name="Priest M."/>
            <person name="Roberts A."/>
            <person name="Saif S."/>
            <person name="Shea T."/>
            <person name="Sykes S."/>
            <person name="Wortman J."/>
            <person name="Nusbaum C."/>
            <person name="Birren B."/>
        </authorList>
    </citation>
    <scope>NUCLEOTIDE SEQUENCE [LARGE SCALE GENOMIC DNA]</scope>
    <source>
        <strain evidence="2 3">BCC8398</strain>
    </source>
</reference>
<proteinExistence type="predicted"/>
<reference evidence="3" key="2">
    <citation type="submission" date="2013-12" db="EMBL/GenBank/DDBJ databases">
        <title>Evolution of pathogenesis and genome organization in the Tremellales.</title>
        <authorList>
            <person name="Cuomo C."/>
            <person name="Litvintseva A."/>
            <person name="Heitman J."/>
            <person name="Chen Y."/>
            <person name="Sun S."/>
            <person name="Springer D."/>
            <person name="Dromer F."/>
            <person name="Young S."/>
            <person name="Zeng Q."/>
            <person name="Chapman S."/>
            <person name="Gujja S."/>
            <person name="Saif S."/>
            <person name="Birren B."/>
        </authorList>
    </citation>
    <scope>NUCLEOTIDE SEQUENCE [LARGE SCALE GENOMIC DNA]</scope>
    <source>
        <strain evidence="3">BCC8398</strain>
    </source>
</reference>
<evidence type="ECO:0000313" key="3">
    <source>
        <dbReference type="Proteomes" id="UP000092666"/>
    </source>
</evidence>
<dbReference type="Proteomes" id="UP000092666">
    <property type="component" value="Unassembled WGS sequence"/>
</dbReference>
<feature type="compositionally biased region" description="Low complexity" evidence="1">
    <location>
        <begin position="234"/>
        <end position="247"/>
    </location>
</feature>